<name>A0AAW2G123_9HYME</name>
<evidence type="ECO:0000313" key="2">
    <source>
        <dbReference type="EMBL" id="KAL0121986.1"/>
    </source>
</evidence>
<comment type="caution">
    <text evidence="2">The sequence shown here is derived from an EMBL/GenBank/DDBJ whole genome shotgun (WGS) entry which is preliminary data.</text>
</comment>
<feature type="region of interest" description="Disordered" evidence="1">
    <location>
        <begin position="1"/>
        <end position="50"/>
    </location>
</feature>
<organism evidence="2 3">
    <name type="scientific">Cardiocondyla obscurior</name>
    <dbReference type="NCBI Taxonomy" id="286306"/>
    <lineage>
        <taxon>Eukaryota</taxon>
        <taxon>Metazoa</taxon>
        <taxon>Ecdysozoa</taxon>
        <taxon>Arthropoda</taxon>
        <taxon>Hexapoda</taxon>
        <taxon>Insecta</taxon>
        <taxon>Pterygota</taxon>
        <taxon>Neoptera</taxon>
        <taxon>Endopterygota</taxon>
        <taxon>Hymenoptera</taxon>
        <taxon>Apocrita</taxon>
        <taxon>Aculeata</taxon>
        <taxon>Formicoidea</taxon>
        <taxon>Formicidae</taxon>
        <taxon>Myrmicinae</taxon>
        <taxon>Cardiocondyla</taxon>
    </lineage>
</organism>
<gene>
    <name evidence="2" type="ORF">PUN28_007053</name>
</gene>
<keyword evidence="3" id="KW-1185">Reference proteome</keyword>
<dbReference type="Proteomes" id="UP001430953">
    <property type="component" value="Unassembled WGS sequence"/>
</dbReference>
<protein>
    <submittedName>
        <fullName evidence="2">Uncharacterized protein</fullName>
    </submittedName>
</protein>
<reference evidence="2 3" key="1">
    <citation type="submission" date="2023-03" db="EMBL/GenBank/DDBJ databases">
        <title>High recombination rates correlate with genetic variation in Cardiocondyla obscurior ants.</title>
        <authorList>
            <person name="Errbii M."/>
        </authorList>
    </citation>
    <scope>NUCLEOTIDE SEQUENCE [LARGE SCALE GENOMIC DNA]</scope>
    <source>
        <strain evidence="2">Alpha-2009</strain>
        <tissue evidence="2">Whole body</tissue>
    </source>
</reference>
<feature type="compositionally biased region" description="Basic and acidic residues" evidence="1">
    <location>
        <begin position="28"/>
        <end position="50"/>
    </location>
</feature>
<accession>A0AAW2G123</accession>
<sequence length="88" mass="9871">MHFVFSNAGRSDRRFSPAGVSAKTTIETTREPAKTHCDLSSEKKSPEEKKKKNLFTRAILRACRNASTTSERRTILSRLKCGLCARAK</sequence>
<evidence type="ECO:0000256" key="1">
    <source>
        <dbReference type="SAM" id="MobiDB-lite"/>
    </source>
</evidence>
<dbReference type="EMBL" id="JADYXP020000006">
    <property type="protein sequence ID" value="KAL0121986.1"/>
    <property type="molecule type" value="Genomic_DNA"/>
</dbReference>
<dbReference type="AlphaFoldDB" id="A0AAW2G123"/>
<proteinExistence type="predicted"/>
<evidence type="ECO:0000313" key="3">
    <source>
        <dbReference type="Proteomes" id="UP001430953"/>
    </source>
</evidence>